<dbReference type="EMBL" id="JAAXKY010000149">
    <property type="protein sequence ID" value="NMH81456.1"/>
    <property type="molecule type" value="Genomic_DNA"/>
</dbReference>
<accession>A0ABX1RNQ6</accession>
<keyword evidence="2" id="KW-0812">Transmembrane</keyword>
<dbReference type="RefSeq" id="WP_169399489.1">
    <property type="nucleotide sequence ID" value="NZ_BAAAJH010000019.1"/>
</dbReference>
<protein>
    <submittedName>
        <fullName evidence="3">DUF3618 domain-containing protein</fullName>
    </submittedName>
</protein>
<reference evidence="3 4" key="1">
    <citation type="submission" date="2020-04" db="EMBL/GenBank/DDBJ databases">
        <authorList>
            <person name="Klaysubun C."/>
            <person name="Duangmal K."/>
            <person name="Lipun K."/>
        </authorList>
    </citation>
    <scope>NUCLEOTIDE SEQUENCE [LARGE SCALE GENOMIC DNA]</scope>
    <source>
        <strain evidence="3 4">JCM 11839</strain>
    </source>
</reference>
<feature type="region of interest" description="Disordered" evidence="1">
    <location>
        <begin position="1"/>
        <end position="27"/>
    </location>
</feature>
<proteinExistence type="predicted"/>
<dbReference type="InterPro" id="IPR022062">
    <property type="entry name" value="DUF3618"/>
</dbReference>
<organism evidence="3 4">
    <name type="scientific">Pseudonocardia xinjiangensis</name>
    <dbReference type="NCBI Taxonomy" id="75289"/>
    <lineage>
        <taxon>Bacteria</taxon>
        <taxon>Bacillati</taxon>
        <taxon>Actinomycetota</taxon>
        <taxon>Actinomycetes</taxon>
        <taxon>Pseudonocardiales</taxon>
        <taxon>Pseudonocardiaceae</taxon>
        <taxon>Pseudonocardia</taxon>
    </lineage>
</organism>
<keyword evidence="2" id="KW-1133">Transmembrane helix</keyword>
<sequence>MTSSHPADPAPRSTPAASGAERSPEELRDELDTLRAELGETVEELAHRVDVPARVRAKREETTARVQEQVTQAREVIAEKAPTVEAALRDRPGLVAGIALVLSYLLISRLRRRKARRRRKAAGIAATLADVGKDGNGTR</sequence>
<name>A0ABX1RNQ6_9PSEU</name>
<comment type="caution">
    <text evidence="3">The sequence shown here is derived from an EMBL/GenBank/DDBJ whole genome shotgun (WGS) entry which is preliminary data.</text>
</comment>
<dbReference type="Proteomes" id="UP001296706">
    <property type="component" value="Unassembled WGS sequence"/>
</dbReference>
<dbReference type="Pfam" id="PF12277">
    <property type="entry name" value="DUF3618"/>
    <property type="match status" value="1"/>
</dbReference>
<gene>
    <name evidence="3" type="ORF">HF577_30735</name>
</gene>
<evidence type="ECO:0000313" key="3">
    <source>
        <dbReference type="EMBL" id="NMH81456.1"/>
    </source>
</evidence>
<keyword evidence="4" id="KW-1185">Reference proteome</keyword>
<keyword evidence="2" id="KW-0472">Membrane</keyword>
<evidence type="ECO:0000256" key="1">
    <source>
        <dbReference type="SAM" id="MobiDB-lite"/>
    </source>
</evidence>
<evidence type="ECO:0000256" key="2">
    <source>
        <dbReference type="SAM" id="Phobius"/>
    </source>
</evidence>
<feature type="transmembrane region" description="Helical" evidence="2">
    <location>
        <begin position="93"/>
        <end position="110"/>
    </location>
</feature>
<evidence type="ECO:0000313" key="4">
    <source>
        <dbReference type="Proteomes" id="UP001296706"/>
    </source>
</evidence>